<evidence type="ECO:0008006" key="7">
    <source>
        <dbReference type="Google" id="ProtNLM"/>
    </source>
</evidence>
<evidence type="ECO:0000259" key="3">
    <source>
        <dbReference type="Pfam" id="PF04782"/>
    </source>
</evidence>
<evidence type="ECO:0000259" key="4">
    <source>
        <dbReference type="Pfam" id="PF04783"/>
    </source>
</evidence>
<evidence type="ECO:0000313" key="5">
    <source>
        <dbReference type="EMBL" id="KAK6924529.1"/>
    </source>
</evidence>
<name>A0AAN8V424_9MAGN</name>
<feature type="compositionally biased region" description="Acidic residues" evidence="2">
    <location>
        <begin position="90"/>
        <end position="106"/>
    </location>
</feature>
<protein>
    <recommendedName>
        <fullName evidence="7">DUF632 domain-containing protein</fullName>
    </recommendedName>
</protein>
<evidence type="ECO:0000256" key="2">
    <source>
        <dbReference type="SAM" id="MobiDB-lite"/>
    </source>
</evidence>
<comment type="caution">
    <text evidence="5">The sequence shown here is derived from an EMBL/GenBank/DDBJ whole genome shotgun (WGS) entry which is preliminary data.</text>
</comment>
<dbReference type="AlphaFoldDB" id="A0AAN8V424"/>
<feature type="coiled-coil region" evidence="1">
    <location>
        <begin position="55"/>
        <end position="82"/>
    </location>
</feature>
<dbReference type="EMBL" id="JBAMMX010000017">
    <property type="protein sequence ID" value="KAK6924529.1"/>
    <property type="molecule type" value="Genomic_DNA"/>
</dbReference>
<proteinExistence type="predicted"/>
<evidence type="ECO:0000313" key="6">
    <source>
        <dbReference type="Proteomes" id="UP001370490"/>
    </source>
</evidence>
<dbReference type="Pfam" id="PF04782">
    <property type="entry name" value="DUF632"/>
    <property type="match status" value="1"/>
</dbReference>
<keyword evidence="6" id="KW-1185">Reference proteome</keyword>
<dbReference type="Proteomes" id="UP001370490">
    <property type="component" value="Unassembled WGS sequence"/>
</dbReference>
<keyword evidence="1" id="KW-0175">Coiled coil</keyword>
<gene>
    <name evidence="5" type="ORF">RJ641_010729</name>
</gene>
<evidence type="ECO:0000256" key="1">
    <source>
        <dbReference type="SAM" id="Coils"/>
    </source>
</evidence>
<feature type="region of interest" description="Disordered" evidence="2">
    <location>
        <begin position="85"/>
        <end position="115"/>
    </location>
</feature>
<organism evidence="5 6">
    <name type="scientific">Dillenia turbinata</name>
    <dbReference type="NCBI Taxonomy" id="194707"/>
    <lineage>
        <taxon>Eukaryota</taxon>
        <taxon>Viridiplantae</taxon>
        <taxon>Streptophyta</taxon>
        <taxon>Embryophyta</taxon>
        <taxon>Tracheophyta</taxon>
        <taxon>Spermatophyta</taxon>
        <taxon>Magnoliopsida</taxon>
        <taxon>eudicotyledons</taxon>
        <taxon>Gunneridae</taxon>
        <taxon>Pentapetalae</taxon>
        <taxon>Dilleniales</taxon>
        <taxon>Dilleniaceae</taxon>
        <taxon>Dillenia</taxon>
    </lineage>
</organism>
<feature type="domain" description="DUF632" evidence="3">
    <location>
        <begin position="142"/>
        <end position="449"/>
    </location>
</feature>
<sequence>MGCAASKSDEEDDVVSLCRERKRLLKSAVERRQALADAHSRYNHSLHAVAAAIRIIRKQEGIPELEEDMQRERREKEVANIVATTAAAAVDDDEEKNSDNDVEEQEGSGGDDIKIVGEDNVGQEEHNEGLSMIDNPINGRELLDALNDIEDHLVRAYGSGLDVSRMVEAKKINLQSGSEEVKEYNKRIHAITWHRTTSYQSSYCKSFLASSSKSSSTWTDLSLLVSFVVVYLTSFCHSHFQEGDKTRKTYEQKCSKLRSVDAMGDGLHFSDKTKAEVKDLYTRILVTIRSAESISKKIEKLRDEELQPQLVELLHGLMRNWKIMLESHDTQFRTIAEVGSFTCPTYGKFCNDSHRLATLQLEVEIHTWRACFVEYVTAQKSYIDALYGWLTKFLAPEIEFHSSRRSSAPPFCANGPSLLVICHDWLSSLEKLPDRAITNSLKSFGKDIRALWHQQGQEQEQKRKVDGFAKELDRRILAFQRTENRVLESKLTGQSSDIDARDRLQYLAERKDQLDMFRKRLDSEKEKHHNSMQETQRIILNAFQAGFSSIFESLAEFAKAYSKMYGDLVTYSENTKMSDEKSCNSFYIENGGYL</sequence>
<accession>A0AAN8V424</accession>
<dbReference type="InterPro" id="IPR006868">
    <property type="entry name" value="DUF630"/>
</dbReference>
<reference evidence="5 6" key="1">
    <citation type="submission" date="2023-12" db="EMBL/GenBank/DDBJ databases">
        <title>A high-quality genome assembly for Dillenia turbinata (Dilleniales).</title>
        <authorList>
            <person name="Chanderbali A."/>
        </authorList>
    </citation>
    <scope>NUCLEOTIDE SEQUENCE [LARGE SCALE GENOMIC DNA]</scope>
    <source>
        <strain evidence="5">LSX21</strain>
        <tissue evidence="5">Leaf</tissue>
    </source>
</reference>
<dbReference type="Pfam" id="PF04783">
    <property type="entry name" value="DUF630"/>
    <property type="match status" value="1"/>
</dbReference>
<dbReference type="InterPro" id="IPR006867">
    <property type="entry name" value="DUF632"/>
</dbReference>
<feature type="domain" description="DUF630" evidence="4">
    <location>
        <begin position="1"/>
        <end position="54"/>
    </location>
</feature>
<dbReference type="PANTHER" id="PTHR21450">
    <property type="entry name" value="PROTEIN ALTERED PHOSPHATE STARVATION RESPONSE 1"/>
    <property type="match status" value="1"/>
</dbReference>
<dbReference type="PANTHER" id="PTHR21450:SF34">
    <property type="entry name" value="DUF632 DOMAIN-CONTAINING PROTEIN"/>
    <property type="match status" value="1"/>
</dbReference>